<reference evidence="3 4" key="1">
    <citation type="submission" date="2015-01" db="EMBL/GenBank/DDBJ databases">
        <title>Vibrio sp. C94 JCM 19241 whole genome shotgun sequence.</title>
        <authorList>
            <person name="Sawabe T."/>
            <person name="Meirelles P."/>
            <person name="Feng G."/>
            <person name="Sayaka M."/>
            <person name="Hattori M."/>
            <person name="Ohkuma M."/>
        </authorList>
    </citation>
    <scope>NUCLEOTIDE SEQUENCE [LARGE SCALE GENOMIC DNA]</scope>
    <source>
        <strain evidence="4">JCM 19241</strain>
    </source>
</reference>
<dbReference type="Proteomes" id="UP000031666">
    <property type="component" value="Unassembled WGS sequence"/>
</dbReference>
<evidence type="ECO:0000256" key="2">
    <source>
        <dbReference type="SAM" id="Phobius"/>
    </source>
</evidence>
<keyword evidence="2" id="KW-1133">Transmembrane helix</keyword>
<evidence type="ECO:0000256" key="1">
    <source>
        <dbReference type="SAM" id="MobiDB-lite"/>
    </source>
</evidence>
<feature type="transmembrane region" description="Helical" evidence="2">
    <location>
        <begin position="6"/>
        <end position="27"/>
    </location>
</feature>
<proteinExistence type="predicted"/>
<comment type="caution">
    <text evidence="3">The sequence shown here is derived from an EMBL/GenBank/DDBJ whole genome shotgun (WGS) entry which is preliminary data.</text>
</comment>
<sequence>MLIEWLLNPWVIIIIVVSIVVGNIAALKYTANMKVGTMSDEKKQDLERLKKLDEERQAKINKHMKDKSPDESESGGSDGGE</sequence>
<dbReference type="EMBL" id="BBSC01000001">
    <property type="protein sequence ID" value="GAM73100.1"/>
    <property type="molecule type" value="Genomic_DNA"/>
</dbReference>
<organism evidence="3 4">
    <name type="scientific">Vibrio ishigakensis</name>
    <dbReference type="NCBI Taxonomy" id="1481914"/>
    <lineage>
        <taxon>Bacteria</taxon>
        <taxon>Pseudomonadati</taxon>
        <taxon>Pseudomonadota</taxon>
        <taxon>Gammaproteobacteria</taxon>
        <taxon>Vibrionales</taxon>
        <taxon>Vibrionaceae</taxon>
        <taxon>Vibrio</taxon>
    </lineage>
</organism>
<accession>A0A0B8Q0Q9</accession>
<dbReference type="Pfam" id="PF11446">
    <property type="entry name" value="DUF2897"/>
    <property type="match status" value="1"/>
</dbReference>
<keyword evidence="2" id="KW-0472">Membrane</keyword>
<reference evidence="3 4" key="2">
    <citation type="submission" date="2015-01" db="EMBL/GenBank/DDBJ databases">
        <authorList>
            <consortium name="NBRP consortium"/>
            <person name="Sawabe T."/>
            <person name="Meirelles P."/>
            <person name="Feng G."/>
            <person name="Sayaka M."/>
            <person name="Hattori M."/>
            <person name="Ohkuma M."/>
        </authorList>
    </citation>
    <scope>NUCLEOTIDE SEQUENCE [LARGE SCALE GENOMIC DNA]</scope>
    <source>
        <strain evidence="4">JCM 19241</strain>
    </source>
</reference>
<evidence type="ECO:0000313" key="4">
    <source>
        <dbReference type="Proteomes" id="UP000031666"/>
    </source>
</evidence>
<name>A0A0B8Q0Q9_9VIBR</name>
<evidence type="ECO:0000313" key="3">
    <source>
        <dbReference type="EMBL" id="GAM73100.1"/>
    </source>
</evidence>
<gene>
    <name evidence="3" type="ORF">JCM19241_2555</name>
</gene>
<dbReference type="STRING" id="1481914.JCM19241_2555"/>
<dbReference type="InterPro" id="IPR021550">
    <property type="entry name" value="DUF2897"/>
</dbReference>
<protein>
    <recommendedName>
        <fullName evidence="5">DUF2897 domain-containing protein</fullName>
    </recommendedName>
</protein>
<evidence type="ECO:0008006" key="5">
    <source>
        <dbReference type="Google" id="ProtNLM"/>
    </source>
</evidence>
<feature type="region of interest" description="Disordered" evidence="1">
    <location>
        <begin position="57"/>
        <end position="81"/>
    </location>
</feature>
<keyword evidence="2" id="KW-0812">Transmembrane</keyword>
<dbReference type="AlphaFoldDB" id="A0A0B8Q0Q9"/>